<keyword evidence="2" id="KW-0597">Phosphoprotein</keyword>
<feature type="domain" description="PAS" evidence="11">
    <location>
        <begin position="413"/>
        <end position="467"/>
    </location>
</feature>
<evidence type="ECO:0000256" key="7">
    <source>
        <dbReference type="ARBA" id="ARBA00023012"/>
    </source>
</evidence>
<keyword evidence="8" id="KW-0175">Coiled coil</keyword>
<evidence type="ECO:0000313" key="13">
    <source>
        <dbReference type="EMBL" id="MBH8571850.1"/>
    </source>
</evidence>
<gene>
    <name evidence="13" type="ORF">I8752_02155</name>
</gene>
<accession>A0A8J7I1Z5</accession>
<evidence type="ECO:0000256" key="5">
    <source>
        <dbReference type="ARBA" id="ARBA00022777"/>
    </source>
</evidence>
<dbReference type="PROSITE" id="PS50113">
    <property type="entry name" value="PAC"/>
    <property type="match status" value="1"/>
</dbReference>
<dbReference type="Gene3D" id="3.30.450.40">
    <property type="match status" value="2"/>
</dbReference>
<keyword evidence="6" id="KW-0067">ATP-binding</keyword>
<dbReference type="InterPro" id="IPR003594">
    <property type="entry name" value="HATPase_dom"/>
</dbReference>
<sequence>MLLSENENQRLKLLYQYQIIDTPPEDIFDELTQLAAEICETPIALISFVDAEREWFKSKVGLTILEVPRKNSFSSYTILQREISIVSDTLQDERFAEHPLAISAPFFRFYAGVPLLTASGFALGSLSVIDFVPRNLELKKQAILQKLARQIIGLLELHRQNQIEEKQTNISFLFQNYPHPMLIYHQQNWQFLEVNKAAITQYGYSREEFLQMRISDICPLKDVPILLEYLAKNQTEFNFSGRWQHLRKNGQLIDVELFTQAIDYAGCKARLVDIKDITEHKQIKRKLQESEARFRAVTETIPVPLVISRVSDGLILYANIEFIQTFRFAPDDFVNCLVSNLYHDPQDFQVLLEALTHQGLLQNYELLLKRTDGTSFWAIASLQYLTFNGEWAILAVLSDITERKNAEVKLQEQNEFLQSIFARIPLMIALINTEGQLQWVNQEWEDVLGWQMKDFHNRDLLSVLYPDPEYRQDVINFIQSAKRSWADFRTQIRDGRMLDTSWTNVSLPNGQIIGIGQDITERKQSELALKAQAEREQLMRTVTQRIRQSLNLQNILNAIVKEVRDLLEVDRVVVYQFASDMSGTVVAESVEPGWTVSLGQKIEDTCFQTGGGVEYYQGRKRAVANIYQVGLSDCHLQLLEQFEVKANLVVPILLEVGGEKSGSLWGLLVAHQCCGFRKWEENQLDLLDGLTVQIAIAIQQSSIFQQAQNELAERQKAEINLRNALAEKEVLLKEIHHRVKNNLQIVSSLLQLQSQTLKDPEIIKVFRDSQNRIDSISLIHKNLYTSPNIGQLDIAEYIENLATSLLISYQIGGGEISLETYIDSVSLNVDQAIACGLVVNELISNALKHAFPQQQSGKIIIALHNIGNSIEMTIQDNGIGLPHDLDWDNTDSLGLSLVYDLVTEQLEGSITVESRQGMIFKIKFPKLNLQH</sequence>
<dbReference type="InterPro" id="IPR016132">
    <property type="entry name" value="Phyto_chromo_attachment"/>
</dbReference>
<dbReference type="InterPro" id="IPR036890">
    <property type="entry name" value="HATPase_C_sf"/>
</dbReference>
<dbReference type="SUPFAM" id="SSF55785">
    <property type="entry name" value="PYP-like sensor domain (PAS domain)"/>
    <property type="match status" value="3"/>
</dbReference>
<name>A0A8J7I1Z5_9NOST</name>
<comment type="caution">
    <text evidence="13">The sequence shown here is derived from an EMBL/GenBank/DDBJ whole genome shotgun (WGS) entry which is preliminary data.</text>
</comment>
<evidence type="ECO:0000259" key="9">
    <source>
        <dbReference type="PROSITE" id="PS50046"/>
    </source>
</evidence>
<organism evidence="13 14">
    <name type="scientific">Dendronalium phyllosphericum CENA369</name>
    <dbReference type="NCBI Taxonomy" id="1725256"/>
    <lineage>
        <taxon>Bacteria</taxon>
        <taxon>Bacillati</taxon>
        <taxon>Cyanobacteriota</taxon>
        <taxon>Cyanophyceae</taxon>
        <taxon>Nostocales</taxon>
        <taxon>Nostocaceae</taxon>
        <taxon>Dendronalium</taxon>
        <taxon>Dendronalium phyllosphericum</taxon>
    </lineage>
</organism>
<evidence type="ECO:0000259" key="10">
    <source>
        <dbReference type="PROSITE" id="PS50109"/>
    </source>
</evidence>
<proteinExistence type="inferred from homology"/>
<dbReference type="AlphaFoldDB" id="A0A8J7I1Z5"/>
<dbReference type="SMART" id="SM00065">
    <property type="entry name" value="GAF"/>
    <property type="match status" value="2"/>
</dbReference>
<dbReference type="Gene3D" id="3.30.565.10">
    <property type="entry name" value="Histidine kinase-like ATPase, C-terminal domain"/>
    <property type="match status" value="1"/>
</dbReference>
<dbReference type="PROSITE" id="PS50112">
    <property type="entry name" value="PAS"/>
    <property type="match status" value="1"/>
</dbReference>
<dbReference type="InterPro" id="IPR000014">
    <property type="entry name" value="PAS"/>
</dbReference>
<dbReference type="PROSITE" id="PS50046">
    <property type="entry name" value="PHYTOCHROME_2"/>
    <property type="match status" value="1"/>
</dbReference>
<evidence type="ECO:0000256" key="2">
    <source>
        <dbReference type="ARBA" id="ARBA00022553"/>
    </source>
</evidence>
<dbReference type="PANTHER" id="PTHR43065">
    <property type="entry name" value="SENSOR HISTIDINE KINASE"/>
    <property type="match status" value="1"/>
</dbReference>
<dbReference type="Proteomes" id="UP000662314">
    <property type="component" value="Unassembled WGS sequence"/>
</dbReference>
<dbReference type="InterPro" id="IPR003018">
    <property type="entry name" value="GAF"/>
</dbReference>
<feature type="domain" description="Phytochrome chromophore attachment site" evidence="9">
    <location>
        <begin position="551"/>
        <end position="693"/>
    </location>
</feature>
<dbReference type="InterPro" id="IPR000700">
    <property type="entry name" value="PAS-assoc_C"/>
</dbReference>
<comment type="similarity">
    <text evidence="1">In the N-terminal section; belongs to the phytochrome family.</text>
</comment>
<dbReference type="InterPro" id="IPR029016">
    <property type="entry name" value="GAF-like_dom_sf"/>
</dbReference>
<evidence type="ECO:0000259" key="11">
    <source>
        <dbReference type="PROSITE" id="PS50112"/>
    </source>
</evidence>
<feature type="domain" description="PAC" evidence="12">
    <location>
        <begin position="362"/>
        <end position="412"/>
    </location>
</feature>
<dbReference type="InterPro" id="IPR011495">
    <property type="entry name" value="Sig_transdc_His_kin_sub2_dim/P"/>
</dbReference>
<feature type="domain" description="Histidine kinase" evidence="10">
    <location>
        <begin position="734"/>
        <end position="928"/>
    </location>
</feature>
<dbReference type="NCBIfam" id="TIGR00229">
    <property type="entry name" value="sensory_box"/>
    <property type="match status" value="3"/>
</dbReference>
<dbReference type="InterPro" id="IPR013767">
    <property type="entry name" value="PAS_fold"/>
</dbReference>
<keyword evidence="3" id="KW-0808">Transferase</keyword>
<dbReference type="InterPro" id="IPR035965">
    <property type="entry name" value="PAS-like_dom_sf"/>
</dbReference>
<dbReference type="SMART" id="SM00091">
    <property type="entry name" value="PAS"/>
    <property type="match status" value="3"/>
</dbReference>
<dbReference type="SMART" id="SM00387">
    <property type="entry name" value="HATPase_c"/>
    <property type="match status" value="1"/>
</dbReference>
<dbReference type="EMBL" id="JAECZA010000004">
    <property type="protein sequence ID" value="MBH8571850.1"/>
    <property type="molecule type" value="Genomic_DNA"/>
</dbReference>
<evidence type="ECO:0000313" key="14">
    <source>
        <dbReference type="Proteomes" id="UP000662314"/>
    </source>
</evidence>
<evidence type="ECO:0000256" key="8">
    <source>
        <dbReference type="SAM" id="Coils"/>
    </source>
</evidence>
<dbReference type="Gene3D" id="3.30.450.20">
    <property type="entry name" value="PAS domain"/>
    <property type="match status" value="4"/>
</dbReference>
<dbReference type="InterPro" id="IPR001610">
    <property type="entry name" value="PAC"/>
</dbReference>
<dbReference type="SUPFAM" id="SSF55874">
    <property type="entry name" value="ATPase domain of HSP90 chaperone/DNA topoisomerase II/histidine kinase"/>
    <property type="match status" value="1"/>
</dbReference>
<evidence type="ECO:0000256" key="3">
    <source>
        <dbReference type="ARBA" id="ARBA00022679"/>
    </source>
</evidence>
<dbReference type="Pfam" id="PF01590">
    <property type="entry name" value="GAF"/>
    <property type="match status" value="2"/>
</dbReference>
<dbReference type="Pfam" id="PF02518">
    <property type="entry name" value="HATPase_c"/>
    <property type="match status" value="1"/>
</dbReference>
<feature type="coiled-coil region" evidence="8">
    <location>
        <begin position="707"/>
        <end position="734"/>
    </location>
</feature>
<dbReference type="CDD" id="cd00130">
    <property type="entry name" value="PAS"/>
    <property type="match status" value="3"/>
</dbReference>
<protein>
    <submittedName>
        <fullName evidence="13">PAS domain S-box protein</fullName>
    </submittedName>
</protein>
<evidence type="ECO:0000256" key="1">
    <source>
        <dbReference type="ARBA" id="ARBA00006402"/>
    </source>
</evidence>
<dbReference type="Pfam" id="PF00989">
    <property type="entry name" value="PAS"/>
    <property type="match status" value="1"/>
</dbReference>
<dbReference type="PANTHER" id="PTHR43065:SF23">
    <property type="entry name" value="SENSOR HISTIDINE KINASE PDTAS"/>
    <property type="match status" value="1"/>
</dbReference>
<dbReference type="Pfam" id="PF08448">
    <property type="entry name" value="PAS_4"/>
    <property type="match status" value="1"/>
</dbReference>
<evidence type="ECO:0000256" key="6">
    <source>
        <dbReference type="ARBA" id="ARBA00022840"/>
    </source>
</evidence>
<evidence type="ECO:0000259" key="12">
    <source>
        <dbReference type="PROSITE" id="PS50113"/>
    </source>
</evidence>
<keyword evidence="14" id="KW-1185">Reference proteome</keyword>
<dbReference type="InterPro" id="IPR013656">
    <property type="entry name" value="PAS_4"/>
</dbReference>
<dbReference type="SUPFAM" id="SSF55781">
    <property type="entry name" value="GAF domain-like"/>
    <property type="match status" value="2"/>
</dbReference>
<keyword evidence="4" id="KW-0547">Nucleotide-binding</keyword>
<dbReference type="SMART" id="SM00086">
    <property type="entry name" value="PAC"/>
    <property type="match status" value="3"/>
</dbReference>
<dbReference type="RefSeq" id="WP_214430683.1">
    <property type="nucleotide sequence ID" value="NZ_CAWPUQ010000219.1"/>
</dbReference>
<dbReference type="GO" id="GO:0016301">
    <property type="term" value="F:kinase activity"/>
    <property type="evidence" value="ECO:0007669"/>
    <property type="project" value="UniProtKB-KW"/>
</dbReference>
<keyword evidence="5" id="KW-0418">Kinase</keyword>
<evidence type="ECO:0000256" key="4">
    <source>
        <dbReference type="ARBA" id="ARBA00022741"/>
    </source>
</evidence>
<keyword evidence="7" id="KW-0902">Two-component regulatory system</keyword>
<dbReference type="Pfam" id="PF13426">
    <property type="entry name" value="PAS_9"/>
    <property type="match status" value="1"/>
</dbReference>
<reference evidence="13 14" key="1">
    <citation type="journal article" date="2021" name="Int. J. Syst. Evol. Microbiol.">
        <title>Amazonocrinis nigriterrae gen. nov., sp. nov., Atlanticothrix silvestris gen. nov., sp. nov. and Dendronalium phyllosphericum gen. nov., sp. nov., nostocacean cyanobacteria from Brazilian environments.</title>
        <authorList>
            <person name="Alvarenga D.O."/>
            <person name="Andreote A.P.D."/>
            <person name="Branco L.H.Z."/>
            <person name="Delbaje E."/>
            <person name="Cruz R.B."/>
            <person name="Varani A.M."/>
            <person name="Fiore M.F."/>
        </authorList>
    </citation>
    <scope>NUCLEOTIDE SEQUENCE [LARGE SCALE GENOMIC DNA]</scope>
    <source>
        <strain evidence="13 14">CENA369</strain>
    </source>
</reference>
<dbReference type="PROSITE" id="PS50109">
    <property type="entry name" value="HIS_KIN"/>
    <property type="match status" value="1"/>
</dbReference>
<dbReference type="Pfam" id="PF07568">
    <property type="entry name" value="HisKA_2"/>
    <property type="match status" value="1"/>
</dbReference>
<dbReference type="InterPro" id="IPR005467">
    <property type="entry name" value="His_kinase_dom"/>
</dbReference>